<dbReference type="GO" id="GO:0008270">
    <property type="term" value="F:zinc ion binding"/>
    <property type="evidence" value="ECO:0007669"/>
    <property type="project" value="UniProtKB-KW"/>
</dbReference>
<dbReference type="GO" id="GO:0003676">
    <property type="term" value="F:nucleic acid binding"/>
    <property type="evidence" value="ECO:0007669"/>
    <property type="project" value="InterPro"/>
</dbReference>
<evidence type="ECO:0000259" key="3">
    <source>
        <dbReference type="PROSITE" id="PS50158"/>
    </source>
</evidence>
<dbReference type="Gene3D" id="4.10.60.10">
    <property type="entry name" value="Zinc finger, CCHC-type"/>
    <property type="match status" value="1"/>
</dbReference>
<keyword evidence="1" id="KW-0862">Zinc</keyword>
<dbReference type="SUPFAM" id="SSF57756">
    <property type="entry name" value="Retrovirus zinc finger-like domains"/>
    <property type="match status" value="1"/>
</dbReference>
<keyword evidence="1" id="KW-0479">Metal-binding</keyword>
<feature type="compositionally biased region" description="Basic residues" evidence="2">
    <location>
        <begin position="191"/>
        <end position="202"/>
    </location>
</feature>
<organism evidence="5">
    <name type="scientific">Tetraselmis sp. GSL018</name>
    <dbReference type="NCBI Taxonomy" id="582737"/>
    <lineage>
        <taxon>Eukaryota</taxon>
        <taxon>Viridiplantae</taxon>
        <taxon>Chlorophyta</taxon>
        <taxon>core chlorophytes</taxon>
        <taxon>Chlorodendrophyceae</taxon>
        <taxon>Chlorodendrales</taxon>
        <taxon>Chlorodendraceae</taxon>
        <taxon>Tetraselmis</taxon>
    </lineage>
</organism>
<dbReference type="InterPro" id="IPR001878">
    <property type="entry name" value="Znf_CCHC"/>
</dbReference>
<dbReference type="PROSITE" id="PS50158">
    <property type="entry name" value="ZF_CCHC"/>
    <property type="match status" value="3"/>
</dbReference>
<keyword evidence="1" id="KW-0863">Zinc-finger</keyword>
<feature type="region of interest" description="Disordered" evidence="2">
    <location>
        <begin position="216"/>
        <end position="237"/>
    </location>
</feature>
<dbReference type="EMBL" id="GBEZ01007911">
    <property type="protein sequence ID" value="JAC77584.1"/>
    <property type="molecule type" value="Transcribed_RNA"/>
</dbReference>
<feature type="non-terminal residue" evidence="5">
    <location>
        <position position="348"/>
    </location>
</feature>
<reference evidence="5" key="1">
    <citation type="submission" date="2014-05" db="EMBL/GenBank/DDBJ databases">
        <title>The transcriptome of the halophilic microalga Tetraselmis sp. GSL018 isolated from the Great Salt Lake, Utah.</title>
        <authorList>
            <person name="Jinkerson R.E."/>
            <person name="D'Adamo S."/>
            <person name="Posewitz M.C."/>
        </authorList>
    </citation>
    <scope>NUCLEOTIDE SEQUENCE</scope>
    <source>
        <strain evidence="5">GSL018</strain>
    </source>
</reference>
<feature type="compositionally biased region" description="Basic and acidic residues" evidence="2">
    <location>
        <begin position="274"/>
        <end position="283"/>
    </location>
</feature>
<accession>A0A061S3L7</accession>
<dbReference type="EMBL" id="GBEZ01010345">
    <property type="protein sequence ID" value="JAC75322.1"/>
    <property type="molecule type" value="Transcribed_RNA"/>
</dbReference>
<name>A0A061S3L7_9CHLO</name>
<feature type="compositionally biased region" description="Polar residues" evidence="2">
    <location>
        <begin position="52"/>
        <end position="64"/>
    </location>
</feature>
<evidence type="ECO:0000256" key="1">
    <source>
        <dbReference type="PROSITE-ProRule" id="PRU00047"/>
    </source>
</evidence>
<feature type="region of interest" description="Disordered" evidence="2">
    <location>
        <begin position="51"/>
        <end position="76"/>
    </location>
</feature>
<evidence type="ECO:0000256" key="2">
    <source>
        <dbReference type="SAM" id="MobiDB-lite"/>
    </source>
</evidence>
<dbReference type="InterPro" id="IPR051714">
    <property type="entry name" value="Znf_CCHC_NABP"/>
</dbReference>
<dbReference type="Pfam" id="PF00098">
    <property type="entry name" value="zf-CCHC"/>
    <property type="match status" value="1"/>
</dbReference>
<dbReference type="InterPro" id="IPR036875">
    <property type="entry name" value="Znf_CCHC_sf"/>
</dbReference>
<dbReference type="SMART" id="SM00343">
    <property type="entry name" value="ZnF_C2HC"/>
    <property type="match status" value="3"/>
</dbReference>
<sequence>MTWASLWLLWRAAPTRYRRVGPRLQEHERSPCTGSSALFRHVALRHREVTRWTASRPGTSTELGVSSKDNEPQQWPPPGLPSPFIDTWEELQPPDEFGPPQRRLSRVPKRRLSEEHKQKIRAKLKGQGKGVPKSQEHREKIRQSMLRRMNLDSKTRLKISAGSKGKTKVCRICGKPGHNSRTCPLDGNSKPARKPPSKRKAARKAYRCSICGEEGHNSKTCPQGRSRAEHSLAGAPPGGTRVVRCSICGQQGHNRRTCPGTSEPPIGDAATAAVDDRPNRGDGGRSGTSSGEQQRVQKEDQKELQPLPLGQLEMCEAAVCAVSAANADGIRLQRVELCLQRTSEGLDM</sequence>
<dbReference type="AlphaFoldDB" id="A0A061S3L7"/>
<feature type="region of interest" description="Disordered" evidence="2">
    <location>
        <begin position="94"/>
        <end position="115"/>
    </location>
</feature>
<protein>
    <recommendedName>
        <fullName evidence="3">CCHC-type domain-containing protein</fullName>
    </recommendedName>
</protein>
<feature type="region of interest" description="Disordered" evidence="2">
    <location>
        <begin position="252"/>
        <end position="301"/>
    </location>
</feature>
<dbReference type="PANTHER" id="PTHR23002">
    <property type="entry name" value="ZINC FINGER CCHC DOMAIN CONTAINING PROTEIN"/>
    <property type="match status" value="1"/>
</dbReference>
<feature type="domain" description="CCHC-type" evidence="3">
    <location>
        <begin position="170"/>
        <end position="184"/>
    </location>
</feature>
<evidence type="ECO:0000313" key="4">
    <source>
        <dbReference type="EMBL" id="JAC75322.1"/>
    </source>
</evidence>
<proteinExistence type="predicted"/>
<feature type="domain" description="CCHC-type" evidence="3">
    <location>
        <begin position="207"/>
        <end position="223"/>
    </location>
</feature>
<gene>
    <name evidence="5" type="ORF">TSPGSL018_17324</name>
    <name evidence="4" type="ORF">TSPGSL018_23421</name>
</gene>
<feature type="domain" description="CCHC-type" evidence="3">
    <location>
        <begin position="244"/>
        <end position="259"/>
    </location>
</feature>
<feature type="region of interest" description="Disordered" evidence="2">
    <location>
        <begin position="181"/>
        <end position="202"/>
    </location>
</feature>
<evidence type="ECO:0000313" key="5">
    <source>
        <dbReference type="EMBL" id="JAC77584.1"/>
    </source>
</evidence>